<evidence type="ECO:0000256" key="1">
    <source>
        <dbReference type="SAM" id="MobiDB-lite"/>
    </source>
</evidence>
<dbReference type="Proteomes" id="UP000006056">
    <property type="component" value="Chromosome"/>
</dbReference>
<gene>
    <name evidence="3" type="ordered locus">Terro_0480</name>
</gene>
<organism evidence="3 4">
    <name type="scientific">Terriglobus roseus (strain DSM 18391 / NRRL B-41598 / KBS 63)</name>
    <dbReference type="NCBI Taxonomy" id="926566"/>
    <lineage>
        <taxon>Bacteria</taxon>
        <taxon>Pseudomonadati</taxon>
        <taxon>Acidobacteriota</taxon>
        <taxon>Terriglobia</taxon>
        <taxon>Terriglobales</taxon>
        <taxon>Acidobacteriaceae</taxon>
        <taxon>Terriglobus</taxon>
    </lineage>
</organism>
<feature type="chain" id="PRO_5003684905" description="Lipoprotein" evidence="2">
    <location>
        <begin position="28"/>
        <end position="87"/>
    </location>
</feature>
<dbReference type="KEGG" id="trs:Terro_0480"/>
<dbReference type="PROSITE" id="PS51257">
    <property type="entry name" value="PROKAR_LIPOPROTEIN"/>
    <property type="match status" value="1"/>
</dbReference>
<feature type="signal peptide" evidence="2">
    <location>
        <begin position="1"/>
        <end position="27"/>
    </location>
</feature>
<evidence type="ECO:0000313" key="3">
    <source>
        <dbReference type="EMBL" id="AFL86821.1"/>
    </source>
</evidence>
<dbReference type="RefSeq" id="WP_014784390.1">
    <property type="nucleotide sequence ID" value="NC_018014.1"/>
</dbReference>
<name>I3ZC53_TERRK</name>
<keyword evidence="2" id="KW-0732">Signal</keyword>
<protein>
    <recommendedName>
        <fullName evidence="5">Lipoprotein</fullName>
    </recommendedName>
</protein>
<accession>I3ZC53</accession>
<sequence length="87" mass="9542">MKYQRPHIAAFALSLTLAAGCLQPVFAQTNEQVRKDQEATAKQNRKADKAQAHADKEAHKALKSDKVKDAARAQDKADAEASKTPNR</sequence>
<evidence type="ECO:0008006" key="5">
    <source>
        <dbReference type="Google" id="ProtNLM"/>
    </source>
</evidence>
<proteinExistence type="predicted"/>
<reference evidence="3 4" key="1">
    <citation type="submission" date="2012-06" db="EMBL/GenBank/DDBJ databases">
        <title>Complete genome of Terriglobus roseus DSM 18391.</title>
        <authorList>
            <consortium name="US DOE Joint Genome Institute (JGI-PGF)"/>
            <person name="Lucas S."/>
            <person name="Copeland A."/>
            <person name="Lapidus A."/>
            <person name="Glavina del Rio T."/>
            <person name="Dalin E."/>
            <person name="Tice H."/>
            <person name="Bruce D."/>
            <person name="Goodwin L."/>
            <person name="Pitluck S."/>
            <person name="Peters L."/>
            <person name="Mikhailova N."/>
            <person name="Munk A.C.C."/>
            <person name="Kyrpides N."/>
            <person name="Mavromatis K."/>
            <person name="Ivanova N."/>
            <person name="Brettin T."/>
            <person name="Detter J.C."/>
            <person name="Han C."/>
            <person name="Larimer F."/>
            <person name="Land M."/>
            <person name="Hauser L."/>
            <person name="Markowitz V."/>
            <person name="Cheng J.-F."/>
            <person name="Hugenholtz P."/>
            <person name="Woyke T."/>
            <person name="Wu D."/>
            <person name="Brambilla E."/>
            <person name="Klenk H.-P."/>
            <person name="Eisen J.A."/>
        </authorList>
    </citation>
    <scope>NUCLEOTIDE SEQUENCE [LARGE SCALE GENOMIC DNA]</scope>
    <source>
        <strain evidence="4">DSM 18391 / NRRL B-41598 / KBS 63</strain>
    </source>
</reference>
<dbReference type="EMBL" id="CP003379">
    <property type="protein sequence ID" value="AFL86821.1"/>
    <property type="molecule type" value="Genomic_DNA"/>
</dbReference>
<keyword evidence="4" id="KW-1185">Reference proteome</keyword>
<dbReference type="AlphaFoldDB" id="I3ZC53"/>
<feature type="compositionally biased region" description="Basic and acidic residues" evidence="1">
    <location>
        <begin position="33"/>
        <end position="81"/>
    </location>
</feature>
<evidence type="ECO:0000256" key="2">
    <source>
        <dbReference type="SAM" id="SignalP"/>
    </source>
</evidence>
<dbReference type="HOGENOM" id="CLU_2482238_0_0_0"/>
<feature type="region of interest" description="Disordered" evidence="1">
    <location>
        <begin position="33"/>
        <end position="87"/>
    </location>
</feature>
<evidence type="ECO:0000313" key="4">
    <source>
        <dbReference type="Proteomes" id="UP000006056"/>
    </source>
</evidence>